<gene>
    <name evidence="13" type="ORF">GOMPHAMPRED_006370</name>
</gene>
<name>A0A8H3IXZ2_9LECA</name>
<dbReference type="InterPro" id="IPR000504">
    <property type="entry name" value="RRM_dom"/>
</dbReference>
<evidence type="ECO:0000256" key="8">
    <source>
        <dbReference type="ARBA" id="ARBA00023274"/>
    </source>
</evidence>
<reference evidence="13" key="1">
    <citation type="submission" date="2021-03" db="EMBL/GenBank/DDBJ databases">
        <authorList>
            <person name="Tagirdzhanova G."/>
        </authorList>
    </citation>
    <scope>NUCLEOTIDE SEQUENCE</scope>
</reference>
<dbReference type="PANTHER" id="PTHR48039:SF5">
    <property type="entry name" value="RNA-BINDING PROTEIN 28"/>
    <property type="match status" value="1"/>
</dbReference>
<keyword evidence="6 9" id="KW-0694">RNA-binding</keyword>
<dbReference type="Pfam" id="PF00076">
    <property type="entry name" value="RRM_1"/>
    <property type="match status" value="5"/>
</dbReference>
<evidence type="ECO:0000256" key="1">
    <source>
        <dbReference type="ARBA" id="ARBA00004123"/>
    </source>
</evidence>
<evidence type="ECO:0000256" key="6">
    <source>
        <dbReference type="ARBA" id="ARBA00022884"/>
    </source>
</evidence>
<evidence type="ECO:0000256" key="9">
    <source>
        <dbReference type="PROSITE-ProRule" id="PRU00176"/>
    </source>
</evidence>
<feature type="domain" description="RRM" evidence="12">
    <location>
        <begin position="601"/>
        <end position="684"/>
    </location>
</feature>
<dbReference type="SUPFAM" id="SSF54928">
    <property type="entry name" value="RNA-binding domain, RBD"/>
    <property type="match status" value="4"/>
</dbReference>
<feature type="domain" description="RRM" evidence="12">
    <location>
        <begin position="308"/>
        <end position="386"/>
    </location>
</feature>
<dbReference type="PANTHER" id="PTHR48039">
    <property type="entry name" value="RNA-BINDING MOTIF PROTEIN 14B"/>
    <property type="match status" value="1"/>
</dbReference>
<dbReference type="EMBL" id="CAJPDQ010000040">
    <property type="protein sequence ID" value="CAF9931674.1"/>
    <property type="molecule type" value="Genomic_DNA"/>
</dbReference>
<dbReference type="InterPro" id="IPR012677">
    <property type="entry name" value="Nucleotide-bd_a/b_plait_sf"/>
</dbReference>
<dbReference type="GO" id="GO:1990904">
    <property type="term" value="C:ribonucleoprotein complex"/>
    <property type="evidence" value="ECO:0007669"/>
    <property type="project" value="UniProtKB-KW"/>
</dbReference>
<sequence length="829" mass="92368">MATSRIFIKNLPPNLKEDDFKEYFSNLAPVTDARIIPRRRIGYIGYKTPETALKAIKYYHKSFIRMSKIHVELAKPVDESQPWKKAKFQDSMPIGSSEVRVQHDDLVKNPKLREFLSAMTPASRGKTWANEDALANTSLPITPVMADDDQASEDEYQTISKKRKRDIQHEEAEDMETASALPNSSELQTTVVFDHSANIAAQVGLNADGEESVPYEMAGSTLRPAIATSNDDWLRSRTNRLLDLLDDEEYGCEPPATACAVSPRKDVSDHEKHEQTQLEDNPDLENPISSARSPEILEDTLPENPDAGRLFIRNLSYGTTDVELQAILAKYGSIEEIHISRDTRTGTSKGFGYAQFSKAEEAQAAQKDLDGKSFQGRLLHILQAKDKKSQGLDEYEISKLPLKKQREVRRKAEASTTMFKWNSMYMNPDAILSSVATRLGVSKTDLMDPTSSDTAVKQAHAETNIIKEARAYFATHGVNLNALKSKDYSDRGILVKNFPYGTSAEELKKMFETYGGVSRFLMPPSATIAVVEMEQATQARSALQSLAYRKFKDSVLFLEKAPKTLFTSDNAATIEEVEAPKPAASDLLAQEESNLATATKATLFVRNLNFSTTSLELRDLFKPLQGFLSATVKTKTDAKRPGQTLSMGFGFVEFRSREDAQSATAAMNGYKLAGHELMIKESNKAIDAAEERRKEDAAKKSSRQRTKIVIRNLPFEATKKDVRALFGPYGQLRTVRVPKKFDSTSRGFAFAEFVTSREAENATKSLAGVHLLGRRLNLEFAAGDTLDAEEEIEKMSKKTRKQVDKVAIQNLAGGGRKKFSVRQGEEDLD</sequence>
<proteinExistence type="inferred from homology"/>
<evidence type="ECO:0000256" key="5">
    <source>
        <dbReference type="ARBA" id="ARBA00022737"/>
    </source>
</evidence>
<evidence type="ECO:0000256" key="4">
    <source>
        <dbReference type="ARBA" id="ARBA00022552"/>
    </source>
</evidence>
<dbReference type="InterPro" id="IPR035979">
    <property type="entry name" value="RBD_domain_sf"/>
</dbReference>
<dbReference type="PROSITE" id="PS50102">
    <property type="entry name" value="RRM"/>
    <property type="match status" value="5"/>
</dbReference>
<comment type="subcellular location">
    <subcellularLocation>
        <location evidence="1">Nucleus</location>
    </subcellularLocation>
</comment>
<feature type="region of interest" description="Disordered" evidence="11">
    <location>
        <begin position="161"/>
        <end position="183"/>
    </location>
</feature>
<feature type="coiled-coil region" evidence="10">
    <location>
        <begin position="672"/>
        <end position="699"/>
    </location>
</feature>
<evidence type="ECO:0000256" key="11">
    <source>
        <dbReference type="SAM" id="MobiDB-lite"/>
    </source>
</evidence>
<accession>A0A8H3IXZ2</accession>
<protein>
    <recommendedName>
        <fullName evidence="3">Multiple RNA-binding domain-containing protein 1</fullName>
    </recommendedName>
</protein>
<evidence type="ECO:0000256" key="7">
    <source>
        <dbReference type="ARBA" id="ARBA00023242"/>
    </source>
</evidence>
<keyword evidence="8" id="KW-0687">Ribonucleoprotein</keyword>
<evidence type="ECO:0000313" key="13">
    <source>
        <dbReference type="EMBL" id="CAF9931674.1"/>
    </source>
</evidence>
<evidence type="ECO:0000256" key="3">
    <source>
        <dbReference type="ARBA" id="ARBA00013428"/>
    </source>
</evidence>
<feature type="domain" description="RRM" evidence="12">
    <location>
        <begin position="491"/>
        <end position="563"/>
    </location>
</feature>
<dbReference type="GO" id="GO:0006364">
    <property type="term" value="P:rRNA processing"/>
    <property type="evidence" value="ECO:0007669"/>
    <property type="project" value="UniProtKB-KW"/>
</dbReference>
<feature type="domain" description="RRM" evidence="12">
    <location>
        <begin position="706"/>
        <end position="783"/>
    </location>
</feature>
<keyword evidence="14" id="KW-1185">Reference proteome</keyword>
<dbReference type="AlphaFoldDB" id="A0A8H3IXZ2"/>
<dbReference type="InterPro" id="IPR051945">
    <property type="entry name" value="RRM_MRD1_RNA_proc_ribogen"/>
</dbReference>
<dbReference type="CDD" id="cd12320">
    <property type="entry name" value="RRM6_RBM19_RRM5_MRD1"/>
    <property type="match status" value="1"/>
</dbReference>
<evidence type="ECO:0000313" key="14">
    <source>
        <dbReference type="Proteomes" id="UP000664169"/>
    </source>
</evidence>
<evidence type="ECO:0000256" key="10">
    <source>
        <dbReference type="SAM" id="Coils"/>
    </source>
</evidence>
<dbReference type="GO" id="GO:0005634">
    <property type="term" value="C:nucleus"/>
    <property type="evidence" value="ECO:0007669"/>
    <property type="project" value="UniProtKB-SubCell"/>
</dbReference>
<organism evidence="13 14">
    <name type="scientific">Gomphillus americanus</name>
    <dbReference type="NCBI Taxonomy" id="1940652"/>
    <lineage>
        <taxon>Eukaryota</taxon>
        <taxon>Fungi</taxon>
        <taxon>Dikarya</taxon>
        <taxon>Ascomycota</taxon>
        <taxon>Pezizomycotina</taxon>
        <taxon>Lecanoromycetes</taxon>
        <taxon>OSLEUM clade</taxon>
        <taxon>Ostropomycetidae</taxon>
        <taxon>Ostropales</taxon>
        <taxon>Graphidaceae</taxon>
        <taxon>Gomphilloideae</taxon>
        <taxon>Gomphillus</taxon>
    </lineage>
</organism>
<evidence type="ECO:0000256" key="2">
    <source>
        <dbReference type="ARBA" id="ARBA00008033"/>
    </source>
</evidence>
<keyword evidence="4" id="KW-0698">rRNA processing</keyword>
<comment type="caution">
    <text evidence="13">The sequence shown here is derived from an EMBL/GenBank/DDBJ whole genome shotgun (WGS) entry which is preliminary data.</text>
</comment>
<feature type="compositionally biased region" description="Basic and acidic residues" evidence="11">
    <location>
        <begin position="263"/>
        <end position="276"/>
    </location>
</feature>
<dbReference type="GO" id="GO:0003729">
    <property type="term" value="F:mRNA binding"/>
    <property type="evidence" value="ECO:0007669"/>
    <property type="project" value="TreeGrafter"/>
</dbReference>
<feature type="region of interest" description="Disordered" evidence="11">
    <location>
        <begin position="256"/>
        <end position="290"/>
    </location>
</feature>
<keyword evidence="10" id="KW-0175">Coiled coil</keyword>
<comment type="similarity">
    <text evidence="2">Belongs to the RRM MRD1 family.</text>
</comment>
<dbReference type="FunFam" id="3.30.70.330:FF:000247">
    <property type="entry name" value="Multiple RNA-binding domain-containing protein 1"/>
    <property type="match status" value="1"/>
</dbReference>
<feature type="domain" description="RRM" evidence="12">
    <location>
        <begin position="4"/>
        <end position="76"/>
    </location>
</feature>
<dbReference type="SMART" id="SM00360">
    <property type="entry name" value="RRM"/>
    <property type="match status" value="5"/>
</dbReference>
<dbReference type="Proteomes" id="UP000664169">
    <property type="component" value="Unassembled WGS sequence"/>
</dbReference>
<dbReference type="Gene3D" id="3.30.70.330">
    <property type="match status" value="5"/>
</dbReference>
<keyword evidence="5" id="KW-0677">Repeat</keyword>
<evidence type="ECO:0000259" key="12">
    <source>
        <dbReference type="PROSITE" id="PS50102"/>
    </source>
</evidence>
<keyword evidence="7" id="KW-0539">Nucleus</keyword>
<dbReference type="OrthoDB" id="439639at2759"/>